<evidence type="ECO:0000256" key="1">
    <source>
        <dbReference type="SAM" id="MobiDB-lite"/>
    </source>
</evidence>
<dbReference type="KEGG" id="eiv:EIN_409880"/>
<name>A0A0A1TWQ2_ENTIV</name>
<dbReference type="RefSeq" id="XP_004185015.1">
    <property type="nucleotide sequence ID" value="XM_004184967.1"/>
</dbReference>
<dbReference type="InterPro" id="IPR000198">
    <property type="entry name" value="RhoGAP_dom"/>
</dbReference>
<protein>
    <recommendedName>
        <fullName evidence="2">Rho-GAP domain-containing protein</fullName>
    </recommendedName>
</protein>
<evidence type="ECO:0000313" key="4">
    <source>
        <dbReference type="Proteomes" id="UP000014680"/>
    </source>
</evidence>
<accession>A0A0A1TWQ2</accession>
<dbReference type="PROSITE" id="PS50238">
    <property type="entry name" value="RHOGAP"/>
    <property type="match status" value="1"/>
</dbReference>
<evidence type="ECO:0000259" key="2">
    <source>
        <dbReference type="PROSITE" id="PS50238"/>
    </source>
</evidence>
<feature type="region of interest" description="Disordered" evidence="1">
    <location>
        <begin position="386"/>
        <end position="434"/>
    </location>
</feature>
<dbReference type="AlphaFoldDB" id="A0A0A1TWQ2"/>
<proteinExistence type="predicted"/>
<dbReference type="InterPro" id="IPR008936">
    <property type="entry name" value="Rho_GTPase_activation_prot"/>
</dbReference>
<dbReference type="GO" id="GO:0007165">
    <property type="term" value="P:signal transduction"/>
    <property type="evidence" value="ECO:0007669"/>
    <property type="project" value="InterPro"/>
</dbReference>
<dbReference type="PANTHER" id="PTHR23179:SF3">
    <property type="entry name" value="RHO GTPASE-ACTIVATING PROTEIN 20"/>
    <property type="match status" value="1"/>
</dbReference>
<feature type="domain" description="Rho-GAP" evidence="2">
    <location>
        <begin position="102"/>
        <end position="302"/>
    </location>
</feature>
<dbReference type="OrthoDB" id="27389at2759"/>
<dbReference type="SMART" id="SM00324">
    <property type="entry name" value="RhoGAP"/>
    <property type="match status" value="1"/>
</dbReference>
<sequence length="434" mass="49783">MSLYKTDEILSTLKSTKKTIDKVKNPETTTSMIFEISERLTFETSLMFLNFFHSFNATYTTGELYFSCNENLKSVQDEAQKRKQAYVLKHMSEKQTVLYCNSTLWQILEAEGRQANQLPKVIETIMNYLYNKGCTTKGIFREIYSAPLKEVEEIYHRMGVTEIEDLPPDVVAGVLKKFLLQMPNRIFGYEETMTALDKWRGLKGKKKVNASEQRNLVWEALRMISSENITVFRSILKLCAKIDSMSDVNSMTHKNLAICFAPTLFTFAKEEGKKPVDAVCGIYLVEAIEFMNFAFAEQPHLFPCDVDDNVMRRSRRMSECLVVCLAEGMNDDKEIYKGVEDFKRANAKKMTPLKEPSKNPQQIDRPKAIREIPKVLLDDIRNSSPHRLIPSVSIHRPLPSLPNKSNNSNSDIPPPLPPPRTTRRKAHEQTMSTL</sequence>
<dbReference type="Proteomes" id="UP000014680">
    <property type="component" value="Unassembled WGS sequence"/>
</dbReference>
<dbReference type="VEuPathDB" id="AmoebaDB:EIN_409880"/>
<keyword evidence="4" id="KW-1185">Reference proteome</keyword>
<dbReference type="EMBL" id="KB207048">
    <property type="protein sequence ID" value="ELP85669.1"/>
    <property type="molecule type" value="Genomic_DNA"/>
</dbReference>
<dbReference type="OMA" id="CHSEHIL"/>
<feature type="compositionally biased region" description="Low complexity" evidence="1">
    <location>
        <begin position="397"/>
        <end position="411"/>
    </location>
</feature>
<dbReference type="Gene3D" id="1.10.555.10">
    <property type="entry name" value="Rho GTPase activation protein"/>
    <property type="match status" value="1"/>
</dbReference>
<gene>
    <name evidence="3" type="ORF">EIN_409880</name>
</gene>
<evidence type="ECO:0000313" key="3">
    <source>
        <dbReference type="EMBL" id="ELP85669.1"/>
    </source>
</evidence>
<dbReference type="GeneID" id="14884628"/>
<dbReference type="SUPFAM" id="SSF48350">
    <property type="entry name" value="GTPase activation domain, GAP"/>
    <property type="match status" value="1"/>
</dbReference>
<organism evidence="3 4">
    <name type="scientific">Entamoeba invadens IP1</name>
    <dbReference type="NCBI Taxonomy" id="370355"/>
    <lineage>
        <taxon>Eukaryota</taxon>
        <taxon>Amoebozoa</taxon>
        <taxon>Evosea</taxon>
        <taxon>Archamoebae</taxon>
        <taxon>Mastigamoebida</taxon>
        <taxon>Entamoebidae</taxon>
        <taxon>Entamoeba</taxon>
    </lineage>
</organism>
<dbReference type="CDD" id="cd00159">
    <property type="entry name" value="RhoGAP"/>
    <property type="match status" value="1"/>
</dbReference>
<dbReference type="Pfam" id="PF00620">
    <property type="entry name" value="RhoGAP"/>
    <property type="match status" value="1"/>
</dbReference>
<feature type="region of interest" description="Disordered" evidence="1">
    <location>
        <begin position="347"/>
        <end position="368"/>
    </location>
</feature>
<dbReference type="GO" id="GO:0005096">
    <property type="term" value="F:GTPase activator activity"/>
    <property type="evidence" value="ECO:0007669"/>
    <property type="project" value="TreeGrafter"/>
</dbReference>
<reference evidence="3 4" key="1">
    <citation type="submission" date="2012-10" db="EMBL/GenBank/DDBJ databases">
        <authorList>
            <person name="Zafar N."/>
            <person name="Inman J."/>
            <person name="Hall N."/>
            <person name="Lorenzi H."/>
            <person name="Caler E."/>
        </authorList>
    </citation>
    <scope>NUCLEOTIDE SEQUENCE [LARGE SCALE GENOMIC DNA]</scope>
    <source>
        <strain evidence="3 4">IP1</strain>
    </source>
</reference>
<dbReference type="PANTHER" id="PTHR23179">
    <property type="entry name" value="T-CELL ACTIVATION RHO GTPASE ACTIVATING PROTEIN-RELATED"/>
    <property type="match status" value="1"/>
</dbReference>